<evidence type="ECO:0000313" key="1">
    <source>
        <dbReference type="EMBL" id="KAJ8962046.1"/>
    </source>
</evidence>
<gene>
    <name evidence="1" type="ORF">NQ314_005828</name>
</gene>
<organism evidence="1 2">
    <name type="scientific">Rhamnusium bicolor</name>
    <dbReference type="NCBI Taxonomy" id="1586634"/>
    <lineage>
        <taxon>Eukaryota</taxon>
        <taxon>Metazoa</taxon>
        <taxon>Ecdysozoa</taxon>
        <taxon>Arthropoda</taxon>
        <taxon>Hexapoda</taxon>
        <taxon>Insecta</taxon>
        <taxon>Pterygota</taxon>
        <taxon>Neoptera</taxon>
        <taxon>Endopterygota</taxon>
        <taxon>Coleoptera</taxon>
        <taxon>Polyphaga</taxon>
        <taxon>Cucujiformia</taxon>
        <taxon>Chrysomeloidea</taxon>
        <taxon>Cerambycidae</taxon>
        <taxon>Lepturinae</taxon>
        <taxon>Rhagiini</taxon>
        <taxon>Rhamnusium</taxon>
    </lineage>
</organism>
<sequence>MLKVNWCLSTTDTFTLSVIKRTIEVYGCALKENVKLSRVHNNAARPHTIILQWAQSSTDARRYTKVAGAKL</sequence>
<dbReference type="AlphaFoldDB" id="A0AAV8ZDN3"/>
<dbReference type="EMBL" id="JANEYF010001596">
    <property type="protein sequence ID" value="KAJ8962046.1"/>
    <property type="molecule type" value="Genomic_DNA"/>
</dbReference>
<comment type="caution">
    <text evidence="1">The sequence shown here is derived from an EMBL/GenBank/DDBJ whole genome shotgun (WGS) entry which is preliminary data.</text>
</comment>
<keyword evidence="2" id="KW-1185">Reference proteome</keyword>
<accession>A0AAV8ZDN3</accession>
<proteinExistence type="predicted"/>
<protein>
    <submittedName>
        <fullName evidence="1">Uncharacterized protein</fullName>
    </submittedName>
</protein>
<reference evidence="1" key="1">
    <citation type="journal article" date="2023" name="Insect Mol. Biol.">
        <title>Genome sequencing provides insights into the evolution of gene families encoding plant cell wall-degrading enzymes in longhorned beetles.</title>
        <authorList>
            <person name="Shin N.R."/>
            <person name="Okamura Y."/>
            <person name="Kirsch R."/>
            <person name="Pauchet Y."/>
        </authorList>
    </citation>
    <scope>NUCLEOTIDE SEQUENCE</scope>
    <source>
        <strain evidence="1">RBIC_L_NR</strain>
    </source>
</reference>
<name>A0AAV8ZDN3_9CUCU</name>
<dbReference type="Proteomes" id="UP001162156">
    <property type="component" value="Unassembled WGS sequence"/>
</dbReference>
<evidence type="ECO:0000313" key="2">
    <source>
        <dbReference type="Proteomes" id="UP001162156"/>
    </source>
</evidence>